<dbReference type="PANTHER" id="PTHR17573">
    <property type="entry name" value="UROPLAKIN II"/>
    <property type="match status" value="1"/>
</dbReference>
<keyword evidence="2" id="KW-0732">Signal</keyword>
<dbReference type="InParanoid" id="A0A6P7XTM2"/>
<evidence type="ECO:0000256" key="2">
    <source>
        <dbReference type="SAM" id="SignalP"/>
    </source>
</evidence>
<feature type="transmembrane region" description="Helical" evidence="1">
    <location>
        <begin position="182"/>
        <end position="207"/>
    </location>
</feature>
<proteinExistence type="predicted"/>
<feature type="signal peptide" evidence="2">
    <location>
        <begin position="1"/>
        <end position="21"/>
    </location>
</feature>
<protein>
    <submittedName>
        <fullName evidence="4">Uroplakin-2-like</fullName>
    </submittedName>
</protein>
<dbReference type="Pfam" id="PF07353">
    <property type="entry name" value="Uroplakin_II"/>
    <property type="match status" value="1"/>
</dbReference>
<dbReference type="RefSeq" id="XP_030053799.1">
    <property type="nucleotide sequence ID" value="XM_030197939.1"/>
</dbReference>
<evidence type="ECO:0000256" key="1">
    <source>
        <dbReference type="SAM" id="Phobius"/>
    </source>
</evidence>
<dbReference type="InterPro" id="IPR009952">
    <property type="entry name" value="Uroplakin-2"/>
</dbReference>
<reference evidence="4" key="1">
    <citation type="submission" date="2025-08" db="UniProtKB">
        <authorList>
            <consortium name="RefSeq"/>
        </authorList>
    </citation>
    <scope>IDENTIFICATION</scope>
</reference>
<keyword evidence="3" id="KW-1185">Reference proteome</keyword>
<organism evidence="3 4">
    <name type="scientific">Microcaecilia unicolor</name>
    <dbReference type="NCBI Taxonomy" id="1415580"/>
    <lineage>
        <taxon>Eukaryota</taxon>
        <taxon>Metazoa</taxon>
        <taxon>Chordata</taxon>
        <taxon>Craniata</taxon>
        <taxon>Vertebrata</taxon>
        <taxon>Euteleostomi</taxon>
        <taxon>Amphibia</taxon>
        <taxon>Gymnophiona</taxon>
        <taxon>Siphonopidae</taxon>
        <taxon>Microcaecilia</taxon>
    </lineage>
</organism>
<dbReference type="AlphaFoldDB" id="A0A6P7XTM2"/>
<sequence length="210" mass="23752">MAILSWAWCTCLLFIVSLVCFSCDNLQIVDFPVSLYSRDSRLSTLLWLRPAYCFYEKWLMDAVDPTQVDRSTAAIEVQVKLADDNETYKLPQTYQVPSCSPIFQEPPSVLQFAYQMGPSIMWLNDSLVRNVLPGHSYRVRYVLYNQAKEQVVASNWSESFQTRDLPPSSRDMKPSLEGHSGGMVVITVLLSTSMFLLLIGLGLALGFGHH</sequence>
<dbReference type="OrthoDB" id="9947134at2759"/>
<dbReference type="Proteomes" id="UP000515156">
    <property type="component" value="Chromosome 3"/>
</dbReference>
<dbReference type="GeneID" id="115466594"/>
<dbReference type="KEGG" id="muo:115466594"/>
<evidence type="ECO:0000313" key="4">
    <source>
        <dbReference type="RefSeq" id="XP_030053799.1"/>
    </source>
</evidence>
<feature type="chain" id="PRO_5027537526" evidence="2">
    <location>
        <begin position="22"/>
        <end position="210"/>
    </location>
</feature>
<keyword evidence="1" id="KW-0812">Transmembrane</keyword>
<accession>A0A6P7XTM2</accession>
<evidence type="ECO:0000313" key="3">
    <source>
        <dbReference type="Proteomes" id="UP000515156"/>
    </source>
</evidence>
<keyword evidence="1" id="KW-1133">Transmembrane helix</keyword>
<name>A0A6P7XTM2_9AMPH</name>
<gene>
    <name evidence="4" type="primary">LOC115466594</name>
</gene>
<dbReference type="PANTHER" id="PTHR17573:SF0">
    <property type="entry name" value="UROPLAKIN-2"/>
    <property type="match status" value="1"/>
</dbReference>
<keyword evidence="1" id="KW-0472">Membrane</keyword>